<keyword evidence="1" id="KW-1133">Transmembrane helix</keyword>
<evidence type="ECO:0000313" key="4">
    <source>
        <dbReference type="Proteomes" id="UP001165568"/>
    </source>
</evidence>
<evidence type="ECO:0000313" key="5">
    <source>
        <dbReference type="Proteomes" id="UP001165569"/>
    </source>
</evidence>
<keyword evidence="1" id="KW-0472">Membrane</keyword>
<dbReference type="AlphaFoldDB" id="A0AA41XYN4"/>
<comment type="caution">
    <text evidence="2">The sequence shown here is derived from an EMBL/GenBank/DDBJ whole genome shotgun (WGS) entry which is preliminary data.</text>
</comment>
<dbReference type="EMBL" id="JAMPJT010000009">
    <property type="protein sequence ID" value="MCV9879645.1"/>
    <property type="molecule type" value="Genomic_DNA"/>
</dbReference>
<evidence type="ECO:0000256" key="1">
    <source>
        <dbReference type="SAM" id="Phobius"/>
    </source>
</evidence>
<keyword evidence="1" id="KW-0812">Transmembrane</keyword>
<keyword evidence="4" id="KW-1185">Reference proteome</keyword>
<dbReference type="Proteomes" id="UP001165569">
    <property type="component" value="Unassembled WGS sequence"/>
</dbReference>
<protein>
    <submittedName>
        <fullName evidence="2">Uncharacterized protein</fullName>
    </submittedName>
</protein>
<feature type="transmembrane region" description="Helical" evidence="1">
    <location>
        <begin position="12"/>
        <end position="37"/>
    </location>
</feature>
<evidence type="ECO:0000313" key="3">
    <source>
        <dbReference type="EMBL" id="MCV9883161.1"/>
    </source>
</evidence>
<accession>A0AA41XYN4</accession>
<sequence>MGKINIKDLVKLLFLCVSIFFVAVVIAYLLASVIVYFKIDIFDFDWKEAFTDAFRKGIVGGLILGFGLWIKAKLQERKARKESAK</sequence>
<dbReference type="Proteomes" id="UP001165568">
    <property type="component" value="Unassembled WGS sequence"/>
</dbReference>
<name>A0AA41XYN4_9GAMM</name>
<proteinExistence type="predicted"/>
<reference evidence="2" key="1">
    <citation type="submission" date="2022-04" db="EMBL/GenBank/DDBJ databases">
        <title>Brenneria sp. isolated from walnut trees in Serbia.</title>
        <authorList>
            <person name="Gasic K."/>
            <person name="Zlatkovic N."/>
            <person name="Kuzmanovic N."/>
        </authorList>
    </citation>
    <scope>NUCLEOTIDE SEQUENCE</scope>
    <source>
        <strain evidence="3">KBI 423</strain>
        <strain evidence="2">KBI 447</strain>
    </source>
</reference>
<gene>
    <name evidence="2" type="ORF">NC803_12400</name>
    <name evidence="3" type="ORF">NC856_12865</name>
</gene>
<feature type="transmembrane region" description="Helical" evidence="1">
    <location>
        <begin position="57"/>
        <end position="74"/>
    </location>
</feature>
<organism evidence="2 5">
    <name type="scientific">Brenneria izbisi</name>
    <dbReference type="NCBI Taxonomy" id="2939450"/>
    <lineage>
        <taxon>Bacteria</taxon>
        <taxon>Pseudomonadati</taxon>
        <taxon>Pseudomonadota</taxon>
        <taxon>Gammaproteobacteria</taxon>
        <taxon>Enterobacterales</taxon>
        <taxon>Pectobacteriaceae</taxon>
        <taxon>Brenneria</taxon>
    </lineage>
</organism>
<evidence type="ECO:0000313" key="2">
    <source>
        <dbReference type="EMBL" id="MCV9879645.1"/>
    </source>
</evidence>
<dbReference type="EMBL" id="JAMPJU010000009">
    <property type="protein sequence ID" value="MCV9883161.1"/>
    <property type="molecule type" value="Genomic_DNA"/>
</dbReference>
<dbReference type="RefSeq" id="WP_264090832.1">
    <property type="nucleotide sequence ID" value="NZ_JAMPJT010000009.1"/>
</dbReference>